<dbReference type="GO" id="GO:0005886">
    <property type="term" value="C:plasma membrane"/>
    <property type="evidence" value="ECO:0007669"/>
    <property type="project" value="UniProtKB-SubCell"/>
</dbReference>
<dbReference type="SUPFAM" id="SSF56176">
    <property type="entry name" value="FAD-binding/transporter-associated domain-like"/>
    <property type="match status" value="1"/>
</dbReference>
<dbReference type="SUPFAM" id="SSF54631">
    <property type="entry name" value="CBS-domain pair"/>
    <property type="match status" value="1"/>
</dbReference>
<sequence length="445" mass="48810">MTPIENTLIFFALVAASAFFSFSEISLAAARKLKLKQMRDEGDPRAACVLFLQEQPGHFFTAVQISVNAVGILAGVLGEGAYAPVFSRLFVDVASPETASFLGSACSFLLVTTSFILIGDLIPKRIAIVAPEAIALRIAPAMVLCLKALRPLIWVFNGVASHILRLLGLPPSRPEDITPEDIVALANAGEEAGVVARQEKQLIENVFELETRTAPSTMTARESIVWLDRNESDESIRAKISAHPHAKFPVCAGTIDRVVGYVDSKDILCRLLNGEPLSLRGDSALHTALILPETLTLSEIIEQFKIMREDFALIINEYGLIVGLITLNDVTCTLMGDSLMTPADEQIIQRDARSWLVDGMTPVGDLEQRLQIEPFPDDDQFETIAGFMMYVLRRVPRPTESVEHAGFRFEVLDIDNHKIDQLLVTRLDVRREGDGDVSVAGPAHP</sequence>
<keyword evidence="7" id="KW-0129">CBS domain</keyword>
<evidence type="ECO:0000256" key="4">
    <source>
        <dbReference type="ARBA" id="ARBA00022692"/>
    </source>
</evidence>
<feature type="transmembrane region" description="Helical" evidence="10">
    <location>
        <begin position="6"/>
        <end position="30"/>
    </location>
</feature>
<evidence type="ECO:0000256" key="5">
    <source>
        <dbReference type="ARBA" id="ARBA00022737"/>
    </source>
</evidence>
<dbReference type="PANTHER" id="PTHR22777:SF16">
    <property type="entry name" value="POLYAMINE EXPORT PROTEIN"/>
    <property type="match status" value="1"/>
</dbReference>
<evidence type="ECO:0000256" key="2">
    <source>
        <dbReference type="ARBA" id="ARBA00022448"/>
    </source>
</evidence>
<evidence type="ECO:0000313" key="13">
    <source>
        <dbReference type="Proteomes" id="UP000480275"/>
    </source>
</evidence>
<evidence type="ECO:0000256" key="6">
    <source>
        <dbReference type="ARBA" id="ARBA00022989"/>
    </source>
</evidence>
<dbReference type="CDD" id="cd04590">
    <property type="entry name" value="CBS_pair_CorC_HlyC_assoc"/>
    <property type="match status" value="1"/>
</dbReference>
<evidence type="ECO:0000313" key="12">
    <source>
        <dbReference type="EMBL" id="MQY50589.1"/>
    </source>
</evidence>
<dbReference type="AlphaFoldDB" id="A0A6L5JTP2"/>
<dbReference type="Gene3D" id="3.30.465.10">
    <property type="match status" value="1"/>
</dbReference>
<dbReference type="InterPro" id="IPR005170">
    <property type="entry name" value="Transptr-assoc_dom"/>
</dbReference>
<protein>
    <submittedName>
        <fullName evidence="12">DUF21 domain-containing protein</fullName>
    </submittedName>
</protein>
<organism evidence="12 13">
    <name type="scientific">Rhodocyclus tenuis</name>
    <name type="common">Rhodospirillum tenue</name>
    <dbReference type="NCBI Taxonomy" id="1066"/>
    <lineage>
        <taxon>Bacteria</taxon>
        <taxon>Pseudomonadati</taxon>
        <taxon>Pseudomonadota</taxon>
        <taxon>Betaproteobacteria</taxon>
        <taxon>Rhodocyclales</taxon>
        <taxon>Rhodocyclaceae</taxon>
        <taxon>Rhodocyclus</taxon>
    </lineage>
</organism>
<reference evidence="12 13" key="1">
    <citation type="submission" date="2019-10" db="EMBL/GenBank/DDBJ databases">
        <title>Whole-genome sequence of the purple nonsulfur photosynthetic bacterium Rhodocyclus tenuis.</title>
        <authorList>
            <person name="Kyndt J.A."/>
            <person name="Meyer T.E."/>
        </authorList>
    </citation>
    <scope>NUCLEOTIDE SEQUENCE [LARGE SCALE GENOMIC DNA]</scope>
    <source>
        <strain evidence="12 13">DSM 110</strain>
    </source>
</reference>
<keyword evidence="4 9" id="KW-0812">Transmembrane</keyword>
<dbReference type="Gene3D" id="3.10.580.10">
    <property type="entry name" value="CBS-domain"/>
    <property type="match status" value="1"/>
</dbReference>
<feature type="domain" description="CNNM transmembrane" evidence="11">
    <location>
        <begin position="1"/>
        <end position="199"/>
    </location>
</feature>
<dbReference type="GO" id="GO:0050660">
    <property type="term" value="F:flavin adenine dinucleotide binding"/>
    <property type="evidence" value="ECO:0007669"/>
    <property type="project" value="InterPro"/>
</dbReference>
<dbReference type="OrthoDB" id="9797674at2"/>
<evidence type="ECO:0000256" key="7">
    <source>
        <dbReference type="ARBA" id="ARBA00023122"/>
    </source>
</evidence>
<dbReference type="PANTHER" id="PTHR22777">
    <property type="entry name" value="HEMOLYSIN-RELATED"/>
    <property type="match status" value="1"/>
</dbReference>
<keyword evidence="3" id="KW-1003">Cell membrane</keyword>
<evidence type="ECO:0000256" key="3">
    <source>
        <dbReference type="ARBA" id="ARBA00022475"/>
    </source>
</evidence>
<dbReference type="InterPro" id="IPR046342">
    <property type="entry name" value="CBS_dom_sf"/>
</dbReference>
<keyword evidence="6 9" id="KW-1133">Transmembrane helix</keyword>
<accession>A0A6L5JTP2</accession>
<keyword evidence="5" id="KW-0677">Repeat</keyword>
<gene>
    <name evidence="12" type="ORF">GHK24_02195</name>
</gene>
<name>A0A6L5JTP2_RHOTE</name>
<dbReference type="InterPro" id="IPR002550">
    <property type="entry name" value="CNNM"/>
</dbReference>
<dbReference type="Pfam" id="PF01595">
    <property type="entry name" value="CNNM"/>
    <property type="match status" value="1"/>
</dbReference>
<dbReference type="InterPro" id="IPR016169">
    <property type="entry name" value="FAD-bd_PCMH_sub2"/>
</dbReference>
<keyword evidence="8 9" id="KW-0472">Membrane</keyword>
<keyword evidence="2" id="KW-0813">Transport</keyword>
<evidence type="ECO:0000256" key="8">
    <source>
        <dbReference type="ARBA" id="ARBA00023136"/>
    </source>
</evidence>
<dbReference type="Proteomes" id="UP000480275">
    <property type="component" value="Unassembled WGS sequence"/>
</dbReference>
<evidence type="ECO:0000259" key="11">
    <source>
        <dbReference type="PROSITE" id="PS51846"/>
    </source>
</evidence>
<dbReference type="EMBL" id="WIXJ01000001">
    <property type="protein sequence ID" value="MQY50589.1"/>
    <property type="molecule type" value="Genomic_DNA"/>
</dbReference>
<dbReference type="Pfam" id="PF03471">
    <property type="entry name" value="CorC_HlyC"/>
    <property type="match status" value="1"/>
</dbReference>
<dbReference type="PROSITE" id="PS51846">
    <property type="entry name" value="CNNM"/>
    <property type="match status" value="1"/>
</dbReference>
<evidence type="ECO:0000256" key="9">
    <source>
        <dbReference type="PROSITE-ProRule" id="PRU01193"/>
    </source>
</evidence>
<evidence type="ECO:0000256" key="1">
    <source>
        <dbReference type="ARBA" id="ARBA00004651"/>
    </source>
</evidence>
<dbReference type="SMART" id="SM01091">
    <property type="entry name" value="CorC_HlyC"/>
    <property type="match status" value="1"/>
</dbReference>
<proteinExistence type="predicted"/>
<evidence type="ECO:0000256" key="10">
    <source>
        <dbReference type="SAM" id="Phobius"/>
    </source>
</evidence>
<dbReference type="InterPro" id="IPR036318">
    <property type="entry name" value="FAD-bd_PCMH-like_sf"/>
</dbReference>
<comment type="subcellular location">
    <subcellularLocation>
        <location evidence="1">Cell membrane</location>
        <topology evidence="1">Multi-pass membrane protein</topology>
    </subcellularLocation>
</comment>
<comment type="caution">
    <text evidence="12">The sequence shown here is derived from an EMBL/GenBank/DDBJ whole genome shotgun (WGS) entry which is preliminary data.</text>
</comment>
<dbReference type="InterPro" id="IPR044751">
    <property type="entry name" value="Ion_transp-like_CBS"/>
</dbReference>